<protein>
    <submittedName>
        <fullName evidence="1">Uncharacterized protein</fullName>
    </submittedName>
</protein>
<evidence type="ECO:0000313" key="2">
    <source>
        <dbReference type="Proteomes" id="UP000318017"/>
    </source>
</evidence>
<name>A0A518G4N3_9BACT</name>
<proteinExistence type="predicted"/>
<dbReference type="AlphaFoldDB" id="A0A518G4N3"/>
<sequence>MALIEVEVACYSLLAGEDPVECERCRKPAKHLFCLDRPHPQIRWMRAAFCDEHRKEFEESSSEVRFS</sequence>
<reference evidence="1 2" key="1">
    <citation type="submission" date="2019-02" db="EMBL/GenBank/DDBJ databases">
        <title>Deep-cultivation of Planctomycetes and their phenomic and genomic characterization uncovers novel biology.</title>
        <authorList>
            <person name="Wiegand S."/>
            <person name="Jogler M."/>
            <person name="Boedeker C."/>
            <person name="Pinto D."/>
            <person name="Vollmers J."/>
            <person name="Rivas-Marin E."/>
            <person name="Kohn T."/>
            <person name="Peeters S.H."/>
            <person name="Heuer A."/>
            <person name="Rast P."/>
            <person name="Oberbeckmann S."/>
            <person name="Bunk B."/>
            <person name="Jeske O."/>
            <person name="Meyerdierks A."/>
            <person name="Storesund J.E."/>
            <person name="Kallscheuer N."/>
            <person name="Luecker S."/>
            <person name="Lage O.M."/>
            <person name="Pohl T."/>
            <person name="Merkel B.J."/>
            <person name="Hornburger P."/>
            <person name="Mueller R.-W."/>
            <person name="Bruemmer F."/>
            <person name="Labrenz M."/>
            <person name="Spormann A.M."/>
            <person name="Op den Camp H."/>
            <person name="Overmann J."/>
            <person name="Amann R."/>
            <person name="Jetten M.S.M."/>
            <person name="Mascher T."/>
            <person name="Medema M.H."/>
            <person name="Devos D.P."/>
            <person name="Kaster A.-K."/>
            <person name="Ovreas L."/>
            <person name="Rohde M."/>
            <person name="Galperin M.Y."/>
            <person name="Jogler C."/>
        </authorList>
    </citation>
    <scope>NUCLEOTIDE SEQUENCE [LARGE SCALE GENOMIC DNA]</scope>
    <source>
        <strain evidence="1 2">Q31a</strain>
    </source>
</reference>
<dbReference type="KEGG" id="ahel:Q31a_18570"/>
<accession>A0A518G4N3</accession>
<evidence type="ECO:0000313" key="1">
    <source>
        <dbReference type="EMBL" id="QDV23555.1"/>
    </source>
</evidence>
<organism evidence="1 2">
    <name type="scientific">Aureliella helgolandensis</name>
    <dbReference type="NCBI Taxonomy" id="2527968"/>
    <lineage>
        <taxon>Bacteria</taxon>
        <taxon>Pseudomonadati</taxon>
        <taxon>Planctomycetota</taxon>
        <taxon>Planctomycetia</taxon>
        <taxon>Pirellulales</taxon>
        <taxon>Pirellulaceae</taxon>
        <taxon>Aureliella</taxon>
    </lineage>
</organism>
<dbReference type="EMBL" id="CP036298">
    <property type="protein sequence ID" value="QDV23555.1"/>
    <property type="molecule type" value="Genomic_DNA"/>
</dbReference>
<keyword evidence="2" id="KW-1185">Reference proteome</keyword>
<dbReference type="Proteomes" id="UP000318017">
    <property type="component" value="Chromosome"/>
</dbReference>
<gene>
    <name evidence="1" type="ORF">Q31a_18570</name>
</gene>